<evidence type="ECO:0000313" key="2">
    <source>
        <dbReference type="EMBL" id="MFA0791003.1"/>
    </source>
</evidence>
<proteinExistence type="predicted"/>
<dbReference type="EMBL" id="JBGMEL010000009">
    <property type="protein sequence ID" value="MFA0791003.1"/>
    <property type="molecule type" value="Genomic_DNA"/>
</dbReference>
<reference evidence="2 3" key="1">
    <citation type="submission" date="2024-08" db="EMBL/GenBank/DDBJ databases">
        <authorList>
            <person name="Ishaq N."/>
        </authorList>
    </citation>
    <scope>NUCLEOTIDE SEQUENCE [LARGE SCALE GENOMIC DNA]</scope>
    <source>
        <strain evidence="2 3">JCM 30400</strain>
    </source>
</reference>
<keyword evidence="1" id="KW-0812">Transmembrane</keyword>
<keyword evidence="3" id="KW-1185">Reference proteome</keyword>
<keyword evidence="1" id="KW-1133">Transmembrane helix</keyword>
<evidence type="ECO:0000313" key="3">
    <source>
        <dbReference type="Proteomes" id="UP001569414"/>
    </source>
</evidence>
<feature type="transmembrane region" description="Helical" evidence="1">
    <location>
        <begin position="36"/>
        <end position="57"/>
    </location>
</feature>
<sequence length="63" mass="7061">MSDLPQKKLSEADQARVDQYLKSGVNQVQRKPFRPLLLLLLLVILLTLLSLLSVFIAQTKGVV</sequence>
<gene>
    <name evidence="2" type="ORF">ACCI51_10645</name>
</gene>
<protein>
    <submittedName>
        <fullName evidence="2">DUF3094 family protein</fullName>
    </submittedName>
</protein>
<evidence type="ECO:0000256" key="1">
    <source>
        <dbReference type="SAM" id="Phobius"/>
    </source>
</evidence>
<comment type="caution">
    <text evidence="2">The sequence shown here is derived from an EMBL/GenBank/DDBJ whole genome shotgun (WGS) entry which is preliminary data.</text>
</comment>
<name>A0ABV4NN82_9GAMM</name>
<accession>A0ABV4NN82</accession>
<keyword evidence="1" id="KW-0472">Membrane</keyword>
<dbReference type="RefSeq" id="WP_299582333.1">
    <property type="nucleotide sequence ID" value="NZ_JBGMEL010000009.1"/>
</dbReference>
<dbReference type="Proteomes" id="UP001569414">
    <property type="component" value="Unassembled WGS sequence"/>
</dbReference>
<dbReference type="Pfam" id="PF11293">
    <property type="entry name" value="DUF3094"/>
    <property type="match status" value="1"/>
</dbReference>
<dbReference type="InterPro" id="IPR021444">
    <property type="entry name" value="DUF3094"/>
</dbReference>
<organism evidence="2 3">
    <name type="scientific">Microbulbifer echini</name>
    <dbReference type="NCBI Taxonomy" id="1529067"/>
    <lineage>
        <taxon>Bacteria</taxon>
        <taxon>Pseudomonadati</taxon>
        <taxon>Pseudomonadota</taxon>
        <taxon>Gammaproteobacteria</taxon>
        <taxon>Cellvibrionales</taxon>
        <taxon>Microbulbiferaceae</taxon>
        <taxon>Microbulbifer</taxon>
    </lineage>
</organism>